<gene>
    <name evidence="2" type="ORF">ASZ90_007350</name>
</gene>
<dbReference type="InterPro" id="IPR012337">
    <property type="entry name" value="RNaseH-like_sf"/>
</dbReference>
<dbReference type="PANTHER" id="PTHR46387:SF2">
    <property type="entry name" value="RIBONUCLEASE HI"/>
    <property type="match status" value="1"/>
</dbReference>
<dbReference type="AlphaFoldDB" id="A0A0W8FPW8"/>
<feature type="domain" description="RNase H type-1" evidence="1">
    <location>
        <begin position="2"/>
        <end position="135"/>
    </location>
</feature>
<name>A0A0W8FPW8_9ZZZZ</name>
<dbReference type="SUPFAM" id="SSF53098">
    <property type="entry name" value="Ribonuclease H-like"/>
    <property type="match status" value="1"/>
</dbReference>
<dbReference type="GO" id="GO:0003676">
    <property type="term" value="F:nucleic acid binding"/>
    <property type="evidence" value="ECO:0007669"/>
    <property type="project" value="InterPro"/>
</dbReference>
<proteinExistence type="predicted"/>
<accession>A0A0W8FPW8</accession>
<dbReference type="InterPro" id="IPR036397">
    <property type="entry name" value="RNaseH_sf"/>
</dbReference>
<evidence type="ECO:0000259" key="1">
    <source>
        <dbReference type="PROSITE" id="PS50879"/>
    </source>
</evidence>
<dbReference type="PROSITE" id="PS50879">
    <property type="entry name" value="RNASE_H_1"/>
    <property type="match status" value="1"/>
</dbReference>
<dbReference type="PANTHER" id="PTHR46387">
    <property type="entry name" value="POLYNUCLEOTIDYL TRANSFERASE, RIBONUCLEASE H-LIKE SUPERFAMILY PROTEIN"/>
    <property type="match status" value="1"/>
</dbReference>
<reference evidence="2" key="1">
    <citation type="journal article" date="2015" name="Proc. Natl. Acad. Sci. U.S.A.">
        <title>Networks of energetic and metabolic interactions define dynamics in microbial communities.</title>
        <authorList>
            <person name="Embree M."/>
            <person name="Liu J.K."/>
            <person name="Al-Bassam M.M."/>
            <person name="Zengler K."/>
        </authorList>
    </citation>
    <scope>NUCLEOTIDE SEQUENCE</scope>
</reference>
<comment type="caution">
    <text evidence="2">The sequence shown here is derived from an EMBL/GenBank/DDBJ whole genome shotgun (WGS) entry which is preliminary data.</text>
</comment>
<dbReference type="CDD" id="cd09279">
    <property type="entry name" value="RNase_HI_like"/>
    <property type="match status" value="1"/>
</dbReference>
<dbReference type="InterPro" id="IPR002156">
    <property type="entry name" value="RNaseH_domain"/>
</dbReference>
<dbReference type="FunFam" id="3.30.420.10:FF:000076">
    <property type="entry name" value="RBR-type E3 ubiquitin transferase"/>
    <property type="match status" value="1"/>
</dbReference>
<evidence type="ECO:0000313" key="2">
    <source>
        <dbReference type="EMBL" id="KUG22857.1"/>
    </source>
</evidence>
<dbReference type="Gene3D" id="3.30.420.10">
    <property type="entry name" value="Ribonuclease H-like superfamily/Ribonuclease H"/>
    <property type="match status" value="1"/>
</dbReference>
<organism evidence="2">
    <name type="scientific">hydrocarbon metagenome</name>
    <dbReference type="NCBI Taxonomy" id="938273"/>
    <lineage>
        <taxon>unclassified sequences</taxon>
        <taxon>metagenomes</taxon>
        <taxon>ecological metagenomes</taxon>
    </lineage>
</organism>
<protein>
    <submittedName>
        <fullName evidence="2">Phosphoglycerate mutase family</fullName>
    </submittedName>
</protein>
<dbReference type="EMBL" id="LNQE01000936">
    <property type="protein sequence ID" value="KUG22857.1"/>
    <property type="molecule type" value="Genomic_DNA"/>
</dbReference>
<dbReference type="Pfam" id="PF13456">
    <property type="entry name" value="RVT_3"/>
    <property type="match status" value="1"/>
</dbReference>
<dbReference type="GO" id="GO:0004523">
    <property type="term" value="F:RNA-DNA hybrid ribonuclease activity"/>
    <property type="evidence" value="ECO:0007669"/>
    <property type="project" value="InterPro"/>
</dbReference>
<sequence>MVERNYKLFSDGACRGNPGVGGAGAVITDDRENVVWEGKEYLGHCTNNIAEYRALIMGLNGALDNGYKDLEVYLDSELLAKQINGSYRVKNENLKILMQDVRSLLSSFNSVQVKHVPRLHNSHADRLANLAIDEN</sequence>